<dbReference type="Pfam" id="PF16533">
    <property type="entry name" value="SOAR"/>
    <property type="match status" value="1"/>
</dbReference>
<evidence type="ECO:0000259" key="8">
    <source>
        <dbReference type="Pfam" id="PF25578"/>
    </source>
</evidence>
<comment type="caution">
    <text evidence="9">The sequence shown here is derived from an EMBL/GenBank/DDBJ whole genome shotgun (WGS) entry which is preliminary data.</text>
</comment>
<evidence type="ECO:0008006" key="11">
    <source>
        <dbReference type="Google" id="ProtNLM"/>
    </source>
</evidence>
<feature type="compositionally biased region" description="Basic residues" evidence="6">
    <location>
        <begin position="589"/>
        <end position="602"/>
    </location>
</feature>
<keyword evidence="2" id="KW-0812">Transmembrane</keyword>
<feature type="domain" description="STIM1/2 Orai1-activating region" evidence="7">
    <location>
        <begin position="81"/>
        <end position="109"/>
    </location>
</feature>
<accession>A0ABV0Q7Y0</accession>
<evidence type="ECO:0000256" key="2">
    <source>
        <dbReference type="ARBA" id="ARBA00022692"/>
    </source>
</evidence>
<dbReference type="InterPro" id="IPR057835">
    <property type="entry name" value="EF-hand_STIM1/2"/>
</dbReference>
<dbReference type="Proteomes" id="UP001434883">
    <property type="component" value="Unassembled WGS sequence"/>
</dbReference>
<dbReference type="Pfam" id="PF25578">
    <property type="entry name" value="EF-hand_STIM1"/>
    <property type="match status" value="1"/>
</dbReference>
<reference evidence="9 10" key="1">
    <citation type="submission" date="2021-06" db="EMBL/GenBank/DDBJ databases">
        <authorList>
            <person name="Palmer J.M."/>
        </authorList>
    </citation>
    <scope>NUCLEOTIDE SEQUENCE [LARGE SCALE GENOMIC DNA]</scope>
    <source>
        <strain evidence="9 10">XC_2019</strain>
        <tissue evidence="9">Muscle</tissue>
    </source>
</reference>
<dbReference type="Gene3D" id="1.10.287.3550">
    <property type="match status" value="2"/>
</dbReference>
<dbReference type="PANTHER" id="PTHR15136">
    <property type="entry name" value="STROMAL INTERACTION MOLECULE HOMOLOG"/>
    <property type="match status" value="1"/>
</dbReference>
<dbReference type="InterPro" id="IPR032393">
    <property type="entry name" value="SOAR_STIM1/2"/>
</dbReference>
<evidence type="ECO:0000256" key="4">
    <source>
        <dbReference type="ARBA" id="ARBA00023054"/>
    </source>
</evidence>
<feature type="compositionally biased region" description="Basic and acidic residues" evidence="6">
    <location>
        <begin position="603"/>
        <end position="613"/>
    </location>
</feature>
<evidence type="ECO:0000256" key="1">
    <source>
        <dbReference type="ARBA" id="ARBA00004479"/>
    </source>
</evidence>
<evidence type="ECO:0000256" key="6">
    <source>
        <dbReference type="SAM" id="MobiDB-lite"/>
    </source>
</evidence>
<evidence type="ECO:0000313" key="9">
    <source>
        <dbReference type="EMBL" id="MEQ2191896.1"/>
    </source>
</evidence>
<organism evidence="9 10">
    <name type="scientific">Xenoophorus captivus</name>
    <dbReference type="NCBI Taxonomy" id="1517983"/>
    <lineage>
        <taxon>Eukaryota</taxon>
        <taxon>Metazoa</taxon>
        <taxon>Chordata</taxon>
        <taxon>Craniata</taxon>
        <taxon>Vertebrata</taxon>
        <taxon>Euteleostomi</taxon>
        <taxon>Actinopterygii</taxon>
        <taxon>Neopterygii</taxon>
        <taxon>Teleostei</taxon>
        <taxon>Neoteleostei</taxon>
        <taxon>Acanthomorphata</taxon>
        <taxon>Ovalentaria</taxon>
        <taxon>Atherinomorphae</taxon>
        <taxon>Cyprinodontiformes</taxon>
        <taxon>Goodeidae</taxon>
        <taxon>Xenoophorus</taxon>
    </lineage>
</organism>
<feature type="region of interest" description="Disordered" evidence="6">
    <location>
        <begin position="540"/>
        <end position="619"/>
    </location>
</feature>
<comment type="subcellular location">
    <subcellularLocation>
        <location evidence="1">Membrane</location>
        <topology evidence="1">Single-pass type I membrane protein</topology>
    </subcellularLocation>
</comment>
<sequence>PCMTIFPPCLSEADRYSLEALRSIHQMMDDDQDGGIEVEESMEVQTVRGALKQAEKEMIASWTVSGALQQWLQLTHEVEVQHALSDVTACLRERLHRWQHIEHLCGFPIMRNPGLANLTAQLYSDSAPLGFPRVSQSSCSCHSSVHGSIEDLLHEPAVPIARQMPGPIPPLKRSPHLRGSTICRAHRPGVIPQSQPAMNSPDPDLLIPTRASYSCYDDGGDLLRKTLKKQQRSDVSMDVALRKGISHDLDMEVLPTKTEKDTLEDSMDVPSRNLYKERYDVDPLEMKKILRPELEASTETHRIILRDTMETSINGASRKKMRDDAERLIESRRITRNSIGMSQDIASRNLPLNTGDYQHESSLIVIPKDKISETAGIPQRKISRDELEYYTDTASIKMHPRETMDAYKDTSNFKDTPEFGLESSKSRGILRNEAEMSVGSVRRRLPGIPRSDTSLTDTFTENISRERINAPTDMPKNLTLRNDFGGFESGSLQCRIGQPDLMPTSQVPWQSSSDLCTAGPLSQLVYDGILEKSCSSLSSVQTPLSASSPNLPQSKLPAELESPLPPPKVVYPSLASAPESGDDKNKAKDKSKKSLKLKNLFKKKNESTPEKSHSGLQKL</sequence>
<evidence type="ECO:0000313" key="10">
    <source>
        <dbReference type="Proteomes" id="UP001434883"/>
    </source>
</evidence>
<proteinExistence type="predicted"/>
<feature type="non-terminal residue" evidence="9">
    <location>
        <position position="1"/>
    </location>
</feature>
<protein>
    <recommendedName>
        <fullName evidence="11">Stromal interaction molecule Orai1-activating region domain-containing protein</fullName>
    </recommendedName>
</protein>
<feature type="compositionally biased region" description="Polar residues" evidence="6">
    <location>
        <begin position="540"/>
        <end position="553"/>
    </location>
</feature>
<evidence type="ECO:0000259" key="7">
    <source>
        <dbReference type="Pfam" id="PF16533"/>
    </source>
</evidence>
<feature type="domain" description="STIM1/2 EF-hand" evidence="8">
    <location>
        <begin position="2"/>
        <end position="43"/>
    </location>
</feature>
<keyword evidence="10" id="KW-1185">Reference proteome</keyword>
<keyword evidence="5" id="KW-0472">Membrane</keyword>
<evidence type="ECO:0000256" key="3">
    <source>
        <dbReference type="ARBA" id="ARBA00022989"/>
    </source>
</evidence>
<gene>
    <name evidence="9" type="ORF">XENOCAPTIV_004119</name>
</gene>
<dbReference type="PANTHER" id="PTHR15136:SF12">
    <property type="entry name" value="STROMAL INTERACTION MOLECULE 2 ISOFORM X1"/>
    <property type="match status" value="1"/>
</dbReference>
<name>A0ABV0Q7Y0_9TELE</name>
<dbReference type="InterPro" id="IPR037608">
    <property type="entry name" value="STIM1/2"/>
</dbReference>
<dbReference type="EMBL" id="JAHRIN010001428">
    <property type="protein sequence ID" value="MEQ2191896.1"/>
    <property type="molecule type" value="Genomic_DNA"/>
</dbReference>
<keyword evidence="4" id="KW-0175">Coiled coil</keyword>
<evidence type="ECO:0000256" key="5">
    <source>
        <dbReference type="ARBA" id="ARBA00023136"/>
    </source>
</evidence>
<keyword evidence="3" id="KW-1133">Transmembrane helix</keyword>